<gene>
    <name evidence="2" type="ORF">CLV79_102317</name>
    <name evidence="3" type="ORF">LOS8367_01399</name>
</gene>
<reference evidence="2 5" key="2">
    <citation type="submission" date="2018-03" db="EMBL/GenBank/DDBJ databases">
        <title>Genomic Encyclopedia of Archaeal and Bacterial Type Strains, Phase II (KMG-II): from individual species to whole genera.</title>
        <authorList>
            <person name="Goeker M."/>
        </authorList>
    </citation>
    <scope>NUCLEOTIDE SEQUENCE [LARGE SCALE GENOMIC DNA]</scope>
    <source>
        <strain evidence="2 5">DSM 29956</strain>
    </source>
</reference>
<dbReference type="SUPFAM" id="SSF69593">
    <property type="entry name" value="Glycerol-3-phosphate (1)-acyltransferase"/>
    <property type="match status" value="1"/>
</dbReference>
<dbReference type="GO" id="GO:0016746">
    <property type="term" value="F:acyltransferase activity"/>
    <property type="evidence" value="ECO:0007669"/>
    <property type="project" value="UniProtKB-KW"/>
</dbReference>
<evidence type="ECO:0000313" key="5">
    <source>
        <dbReference type="Proteomes" id="UP000240624"/>
    </source>
</evidence>
<name>A0A1X6YXT9_9RHOB</name>
<dbReference type="Proteomes" id="UP000240624">
    <property type="component" value="Unassembled WGS sequence"/>
</dbReference>
<protein>
    <submittedName>
        <fullName evidence="2 3">Acyltransferase</fullName>
    </submittedName>
</protein>
<evidence type="ECO:0000313" key="4">
    <source>
        <dbReference type="Proteomes" id="UP000193495"/>
    </source>
</evidence>
<keyword evidence="3" id="KW-0012">Acyltransferase</keyword>
<organism evidence="3 4">
    <name type="scientific">Limimaricola soesokkakensis</name>
    <dbReference type="NCBI Taxonomy" id="1343159"/>
    <lineage>
        <taxon>Bacteria</taxon>
        <taxon>Pseudomonadati</taxon>
        <taxon>Pseudomonadota</taxon>
        <taxon>Alphaproteobacteria</taxon>
        <taxon>Rhodobacterales</taxon>
        <taxon>Paracoccaceae</taxon>
        <taxon>Limimaricola</taxon>
    </lineage>
</organism>
<dbReference type="EMBL" id="FWFY01000003">
    <property type="protein sequence ID" value="SLN34904.1"/>
    <property type="molecule type" value="Genomic_DNA"/>
</dbReference>
<sequence length="211" mass="22698">MRHDLLAREISYAGSARSRGGRALIRVMEAASGRHRLIRRARGYEADLAAGEDVWSVMARRYGLALEVTRGALETIPAQGPVIVVANHPYGILDGLMLGHLMSQRRGAEFRILAHKVFGAAPEIARVVLPVNFDDSRTAAQKNLATRTLALVHLGENGAVGIFPGGTVSTAAKPFGIPGDPVWRSFTAKMVARSDAAVVPVYFEGANSRLF</sequence>
<dbReference type="InterPro" id="IPR002123">
    <property type="entry name" value="Plipid/glycerol_acylTrfase"/>
</dbReference>
<dbReference type="EMBL" id="PYGB01000002">
    <property type="protein sequence ID" value="PSK87828.1"/>
    <property type="molecule type" value="Genomic_DNA"/>
</dbReference>
<dbReference type="SMART" id="SM00563">
    <property type="entry name" value="PlsC"/>
    <property type="match status" value="1"/>
</dbReference>
<dbReference type="AlphaFoldDB" id="A0A1X6YXT9"/>
<evidence type="ECO:0000313" key="3">
    <source>
        <dbReference type="EMBL" id="SLN34904.1"/>
    </source>
</evidence>
<proteinExistence type="predicted"/>
<accession>A0A1X6YXT9</accession>
<dbReference type="Pfam" id="PF01553">
    <property type="entry name" value="Acyltransferase"/>
    <property type="match status" value="1"/>
</dbReference>
<keyword evidence="5" id="KW-1185">Reference proteome</keyword>
<evidence type="ECO:0000259" key="1">
    <source>
        <dbReference type="SMART" id="SM00563"/>
    </source>
</evidence>
<reference evidence="3 4" key="1">
    <citation type="submission" date="2017-03" db="EMBL/GenBank/DDBJ databases">
        <authorList>
            <person name="Afonso C.L."/>
            <person name="Miller P.J."/>
            <person name="Scott M.A."/>
            <person name="Spackman E."/>
            <person name="Goraichik I."/>
            <person name="Dimitrov K.M."/>
            <person name="Suarez D.L."/>
            <person name="Swayne D.E."/>
        </authorList>
    </citation>
    <scope>NUCLEOTIDE SEQUENCE [LARGE SCALE GENOMIC DNA]</scope>
    <source>
        <strain evidence="3 4">CECT 8367</strain>
    </source>
</reference>
<feature type="domain" description="Phospholipid/glycerol acyltransferase" evidence="1">
    <location>
        <begin position="82"/>
        <end position="206"/>
    </location>
</feature>
<evidence type="ECO:0000313" key="2">
    <source>
        <dbReference type="EMBL" id="PSK87828.1"/>
    </source>
</evidence>
<keyword evidence="3" id="KW-0808">Transferase</keyword>
<dbReference type="Proteomes" id="UP000193495">
    <property type="component" value="Unassembled WGS sequence"/>
</dbReference>